<keyword evidence="1" id="KW-0732">Signal</keyword>
<organism evidence="2 3">
    <name type="scientific">Marinilabilia salmonicolor</name>
    <dbReference type="NCBI Taxonomy" id="989"/>
    <lineage>
        <taxon>Bacteria</taxon>
        <taxon>Pseudomonadati</taxon>
        <taxon>Bacteroidota</taxon>
        <taxon>Bacteroidia</taxon>
        <taxon>Marinilabiliales</taxon>
        <taxon>Marinilabiliaceae</taxon>
        <taxon>Marinilabilia</taxon>
    </lineage>
</organism>
<evidence type="ECO:0000313" key="3">
    <source>
        <dbReference type="Proteomes" id="UP000252733"/>
    </source>
</evidence>
<reference evidence="2 3" key="1">
    <citation type="submission" date="2018-07" db="EMBL/GenBank/DDBJ databases">
        <title>Freshwater and sediment microbial communities from various areas in North America, analyzing microbe dynamics in response to fracking.</title>
        <authorList>
            <person name="Lamendella R."/>
        </authorList>
    </citation>
    <scope>NUCLEOTIDE SEQUENCE [LARGE SCALE GENOMIC DNA]</scope>
    <source>
        <strain evidence="2 3">160A</strain>
    </source>
</reference>
<dbReference type="Pfam" id="PF13715">
    <property type="entry name" value="CarbopepD_reg_2"/>
    <property type="match status" value="1"/>
</dbReference>
<dbReference type="Gene3D" id="2.60.40.1120">
    <property type="entry name" value="Carboxypeptidase-like, regulatory domain"/>
    <property type="match status" value="1"/>
</dbReference>
<dbReference type="OrthoDB" id="603275at2"/>
<dbReference type="GO" id="GO:0004180">
    <property type="term" value="F:carboxypeptidase activity"/>
    <property type="evidence" value="ECO:0007669"/>
    <property type="project" value="UniProtKB-KW"/>
</dbReference>
<dbReference type="InterPro" id="IPR008969">
    <property type="entry name" value="CarboxyPept-like_regulatory"/>
</dbReference>
<feature type="chain" id="PRO_5030056702" evidence="1">
    <location>
        <begin position="21"/>
        <end position="116"/>
    </location>
</feature>
<proteinExistence type="predicted"/>
<sequence>MKTFVLSIALVTFSFINTFAGTENPGEPAAVNTCISGIIIDQNTGEALTGVEVKLNGSETKTYTDFDGKFVFNQVKPGKYSVEANIISYQPIVRSVSVNPNELHALNLQLNNVGEE</sequence>
<feature type="signal peptide" evidence="1">
    <location>
        <begin position="1"/>
        <end position="20"/>
    </location>
</feature>
<keyword evidence="2" id="KW-0121">Carboxypeptidase</keyword>
<dbReference type="SUPFAM" id="SSF49464">
    <property type="entry name" value="Carboxypeptidase regulatory domain-like"/>
    <property type="match status" value="1"/>
</dbReference>
<dbReference type="RefSeq" id="WP_106152158.1">
    <property type="nucleotide sequence ID" value="NZ_PVTS01000003.1"/>
</dbReference>
<keyword evidence="3" id="KW-1185">Reference proteome</keyword>
<evidence type="ECO:0000256" key="1">
    <source>
        <dbReference type="SAM" id="SignalP"/>
    </source>
</evidence>
<protein>
    <submittedName>
        <fullName evidence="2">Carboxypeptidase-like protein</fullName>
    </submittedName>
</protein>
<gene>
    <name evidence="2" type="ORF">DFO77_11655</name>
</gene>
<keyword evidence="2" id="KW-0645">Protease</keyword>
<accession>A0A2T0XR75</accession>
<name>A0A2T0XR75_9BACT</name>
<dbReference type="AlphaFoldDB" id="A0A2T0XR75"/>
<dbReference type="Proteomes" id="UP000252733">
    <property type="component" value="Unassembled WGS sequence"/>
</dbReference>
<evidence type="ECO:0000313" key="2">
    <source>
        <dbReference type="EMBL" id="RCW31988.1"/>
    </source>
</evidence>
<dbReference type="EMBL" id="QPIZ01000016">
    <property type="protein sequence ID" value="RCW31988.1"/>
    <property type="molecule type" value="Genomic_DNA"/>
</dbReference>
<dbReference type="STRING" id="1168289.GCA_000259075_00405"/>
<comment type="caution">
    <text evidence="2">The sequence shown here is derived from an EMBL/GenBank/DDBJ whole genome shotgun (WGS) entry which is preliminary data.</text>
</comment>
<keyword evidence="2" id="KW-0378">Hydrolase</keyword>